<dbReference type="Gene3D" id="3.30.110.70">
    <property type="entry name" value="Hypothetical protein apc22750. Chain B"/>
    <property type="match status" value="1"/>
</dbReference>
<organism evidence="3 4">
    <name type="scientific">Pyrodictium abyssi</name>
    <dbReference type="NCBI Taxonomy" id="54256"/>
    <lineage>
        <taxon>Archaea</taxon>
        <taxon>Thermoproteota</taxon>
        <taxon>Thermoprotei</taxon>
        <taxon>Desulfurococcales</taxon>
        <taxon>Pyrodictiaceae</taxon>
        <taxon>Pyrodictium</taxon>
    </lineage>
</organism>
<dbReference type="SUPFAM" id="SSF117782">
    <property type="entry name" value="YbjQ-like"/>
    <property type="match status" value="1"/>
</dbReference>
<evidence type="ECO:0000313" key="3">
    <source>
        <dbReference type="EMBL" id="BES82277.1"/>
    </source>
</evidence>
<dbReference type="PANTHER" id="PTHR34068:SF2">
    <property type="entry name" value="UPF0145 PROTEIN SCO3412"/>
    <property type="match status" value="1"/>
</dbReference>
<evidence type="ECO:0000313" key="4">
    <source>
        <dbReference type="Proteomes" id="UP001341135"/>
    </source>
</evidence>
<accession>A0ABM8IXL2</accession>
<proteinExistence type="inferred from homology"/>
<dbReference type="Pfam" id="PF01906">
    <property type="entry name" value="YbjQ_1"/>
    <property type="match status" value="1"/>
</dbReference>
<sequence length="117" mass="12450">MVGLVPGQVQEVILSTLEQLPGYRVVRVLGVVSASAVLAKHIGKDIVAFVRNLMGGEVKEYTEMLAEARELALRRLAEKAREMGANAVLGLRLSTSAISQYAAEVLAYGTAVVVEPA</sequence>
<keyword evidence="4" id="KW-1185">Reference proteome</keyword>
<evidence type="ECO:0000256" key="2">
    <source>
        <dbReference type="HAMAP-Rule" id="MF_00338"/>
    </source>
</evidence>
<dbReference type="EMBL" id="AP028907">
    <property type="protein sequence ID" value="BES82277.1"/>
    <property type="molecule type" value="Genomic_DNA"/>
</dbReference>
<dbReference type="Proteomes" id="UP001341135">
    <property type="component" value="Chromosome"/>
</dbReference>
<protein>
    <recommendedName>
        <fullName evidence="2">UPF0145 protein PABY_18440</fullName>
    </recommendedName>
</protein>
<comment type="similarity">
    <text evidence="1 2">Belongs to the UPF0145 family.</text>
</comment>
<dbReference type="InterPro" id="IPR035439">
    <property type="entry name" value="UPF0145_dom_sf"/>
</dbReference>
<reference evidence="3 4" key="1">
    <citation type="submission" date="2023-09" db="EMBL/GenBank/DDBJ databases">
        <title>Pyrofollis japonicus gen. nov. sp. nov., a novel member of the family Pyrodictiaceae isolated from the Iheya North hydrothermal field.</title>
        <authorList>
            <person name="Miyazaki U."/>
            <person name="Sanari M."/>
            <person name="Tame A."/>
            <person name="Kitajima M."/>
            <person name="Okamoto A."/>
            <person name="Sawayama S."/>
            <person name="Miyazaki J."/>
            <person name="Takai K."/>
            <person name="Nakagawa S."/>
        </authorList>
    </citation>
    <scope>NUCLEOTIDE SEQUENCE [LARGE SCALE GENOMIC DNA]</scope>
    <source>
        <strain evidence="3 4">AV2</strain>
    </source>
</reference>
<name>A0ABM8IXL2_9CREN</name>
<dbReference type="PANTHER" id="PTHR34068">
    <property type="entry name" value="UPF0145 PROTEIN YBJQ"/>
    <property type="match status" value="1"/>
</dbReference>
<dbReference type="InterPro" id="IPR002765">
    <property type="entry name" value="UPF0145_YbjQ-like"/>
</dbReference>
<gene>
    <name evidence="3" type="ORF">PABY_18440</name>
</gene>
<evidence type="ECO:0000256" key="1">
    <source>
        <dbReference type="ARBA" id="ARBA00010751"/>
    </source>
</evidence>
<dbReference type="HAMAP" id="MF_00338">
    <property type="entry name" value="UPF0145"/>
    <property type="match status" value="1"/>
</dbReference>